<proteinExistence type="predicted"/>
<organism evidence="1 2">
    <name type="scientific">Aromia moschata</name>
    <dbReference type="NCBI Taxonomy" id="1265417"/>
    <lineage>
        <taxon>Eukaryota</taxon>
        <taxon>Metazoa</taxon>
        <taxon>Ecdysozoa</taxon>
        <taxon>Arthropoda</taxon>
        <taxon>Hexapoda</taxon>
        <taxon>Insecta</taxon>
        <taxon>Pterygota</taxon>
        <taxon>Neoptera</taxon>
        <taxon>Endopterygota</taxon>
        <taxon>Coleoptera</taxon>
        <taxon>Polyphaga</taxon>
        <taxon>Cucujiformia</taxon>
        <taxon>Chrysomeloidea</taxon>
        <taxon>Cerambycidae</taxon>
        <taxon>Cerambycinae</taxon>
        <taxon>Callichromatini</taxon>
        <taxon>Aromia</taxon>
    </lineage>
</organism>
<evidence type="ECO:0000313" key="1">
    <source>
        <dbReference type="EMBL" id="KAJ8962382.1"/>
    </source>
</evidence>
<dbReference type="Proteomes" id="UP001162162">
    <property type="component" value="Unassembled WGS sequence"/>
</dbReference>
<evidence type="ECO:0000313" key="2">
    <source>
        <dbReference type="Proteomes" id="UP001162162"/>
    </source>
</evidence>
<protein>
    <submittedName>
        <fullName evidence="1">Uncharacterized protein</fullName>
    </submittedName>
</protein>
<reference evidence="1" key="1">
    <citation type="journal article" date="2023" name="Insect Mol. Biol.">
        <title>Genome sequencing provides insights into the evolution of gene families encoding plant cell wall-degrading enzymes in longhorned beetles.</title>
        <authorList>
            <person name="Shin N.R."/>
            <person name="Okamura Y."/>
            <person name="Kirsch R."/>
            <person name="Pauchet Y."/>
        </authorList>
    </citation>
    <scope>NUCLEOTIDE SEQUENCE</scope>
    <source>
        <strain evidence="1">AMC_N1</strain>
    </source>
</reference>
<accession>A0AAV8ZDE6</accession>
<gene>
    <name evidence="1" type="ORF">NQ318_018366</name>
</gene>
<sequence length="69" mass="7935">MENVIKSSQCHKTNILNAIGNCMVGDLIMRNVRGNVKLESLIRGLKSPEVFVVLKLKYSINNVEMRRYR</sequence>
<dbReference type="EMBL" id="JAPWTK010000003">
    <property type="protein sequence ID" value="KAJ8962382.1"/>
    <property type="molecule type" value="Genomic_DNA"/>
</dbReference>
<keyword evidence="2" id="KW-1185">Reference proteome</keyword>
<name>A0AAV8ZDE6_9CUCU</name>
<dbReference type="AlphaFoldDB" id="A0AAV8ZDE6"/>
<comment type="caution">
    <text evidence="1">The sequence shown here is derived from an EMBL/GenBank/DDBJ whole genome shotgun (WGS) entry which is preliminary data.</text>
</comment>